<sequence length="552" mass="59375">LLIEKLFRLRNNKKASYNQHACCLFHEAEKLVVGQVLLDVFIKLAGSAAVATLPALLTRRLHHLLHLGSQVRPGLARRLQLHRRGSLLRVRAHAGQKGRAPRLLVLPPVAHAGAQVAQLLLDRLTRGIISRHPRRRPLHGLQPGVQHPCRAGVLPSFSGIPCGRDVLGRGEADALPLHLHARRRQVGQLQRPLDHRRGCGGVGGLPCRGVLVGAGHLHQAGDRLRGPGSRHVHEHQEAPLLAVVELADVDGGGAAVDVHVVAVAAGLDFLDAHATVQARDGDARLLHGDRQEPADALRERVLDRRLVPDEGEGAARGLRDSVHPQGVVVGAEAERVDRPGPAPSVLERGWHKVHVVLAPEVRVLAVGEKDHAGDGVLVPAADEHLGAHMEALADVGARTGNKGLHRQLRRGLAGVRHAREAGQAGRPIGEGHDGEAIGRAELIDDEGHGPFQQSQLFAIHAAADIEHGDEVERRARHVGGRPGVDEHRELVPGRAPPDGRELAVSLEDQPPAVVRQGFLVLHRLVVLVVRGSRGRGRGRRRHGEPGKIGVRH</sequence>
<dbReference type="Proteomes" id="UP000015105">
    <property type="component" value="Chromosome 5D"/>
</dbReference>
<dbReference type="EnsemblPlants" id="AET5Gv20663400.1">
    <property type="protein sequence ID" value="AET5Gv20663400.1"/>
    <property type="gene ID" value="AET5Gv20663400"/>
</dbReference>
<proteinExistence type="predicted"/>
<organism evidence="2 3">
    <name type="scientific">Aegilops tauschii subsp. strangulata</name>
    <name type="common">Goatgrass</name>
    <dbReference type="NCBI Taxonomy" id="200361"/>
    <lineage>
        <taxon>Eukaryota</taxon>
        <taxon>Viridiplantae</taxon>
        <taxon>Streptophyta</taxon>
        <taxon>Embryophyta</taxon>
        <taxon>Tracheophyta</taxon>
        <taxon>Spermatophyta</taxon>
        <taxon>Magnoliopsida</taxon>
        <taxon>Liliopsida</taxon>
        <taxon>Poales</taxon>
        <taxon>Poaceae</taxon>
        <taxon>BOP clade</taxon>
        <taxon>Pooideae</taxon>
        <taxon>Triticodae</taxon>
        <taxon>Triticeae</taxon>
        <taxon>Triticinae</taxon>
        <taxon>Aegilops</taxon>
    </lineage>
</organism>
<accession>A0A453L7V0</accession>
<feature type="region of interest" description="Disordered" evidence="1">
    <location>
        <begin position="413"/>
        <end position="434"/>
    </location>
</feature>
<reference evidence="2" key="4">
    <citation type="submission" date="2019-03" db="UniProtKB">
        <authorList>
            <consortium name="EnsemblPlants"/>
        </authorList>
    </citation>
    <scope>IDENTIFICATION</scope>
</reference>
<evidence type="ECO:0000313" key="3">
    <source>
        <dbReference type="Proteomes" id="UP000015105"/>
    </source>
</evidence>
<reference evidence="3" key="2">
    <citation type="journal article" date="2017" name="Nat. Plants">
        <title>The Aegilops tauschii genome reveals multiple impacts of transposons.</title>
        <authorList>
            <person name="Zhao G."/>
            <person name="Zou C."/>
            <person name="Li K."/>
            <person name="Wang K."/>
            <person name="Li T."/>
            <person name="Gao L."/>
            <person name="Zhang X."/>
            <person name="Wang H."/>
            <person name="Yang Z."/>
            <person name="Liu X."/>
            <person name="Jiang W."/>
            <person name="Mao L."/>
            <person name="Kong X."/>
            <person name="Jiao Y."/>
            <person name="Jia J."/>
        </authorList>
    </citation>
    <scope>NUCLEOTIDE SEQUENCE [LARGE SCALE GENOMIC DNA]</scope>
    <source>
        <strain evidence="3">cv. AL8/78</strain>
    </source>
</reference>
<reference evidence="3" key="1">
    <citation type="journal article" date="2014" name="Science">
        <title>Ancient hybridizations among the ancestral genomes of bread wheat.</title>
        <authorList>
            <consortium name="International Wheat Genome Sequencing Consortium,"/>
            <person name="Marcussen T."/>
            <person name="Sandve S.R."/>
            <person name="Heier L."/>
            <person name="Spannagl M."/>
            <person name="Pfeifer M."/>
            <person name="Jakobsen K.S."/>
            <person name="Wulff B.B."/>
            <person name="Steuernagel B."/>
            <person name="Mayer K.F."/>
            <person name="Olsen O.A."/>
        </authorList>
    </citation>
    <scope>NUCLEOTIDE SEQUENCE [LARGE SCALE GENOMIC DNA]</scope>
    <source>
        <strain evidence="3">cv. AL8/78</strain>
    </source>
</reference>
<reference evidence="2" key="5">
    <citation type="journal article" date="2021" name="G3 (Bethesda)">
        <title>Aegilops tauschii genome assembly Aet v5.0 features greater sequence contiguity and improved annotation.</title>
        <authorList>
            <person name="Wang L."/>
            <person name="Zhu T."/>
            <person name="Rodriguez J.C."/>
            <person name="Deal K.R."/>
            <person name="Dubcovsky J."/>
            <person name="McGuire P.E."/>
            <person name="Lux T."/>
            <person name="Spannagl M."/>
            <person name="Mayer K.F.X."/>
            <person name="Baldrich P."/>
            <person name="Meyers B.C."/>
            <person name="Huo N."/>
            <person name="Gu Y.Q."/>
            <person name="Zhou H."/>
            <person name="Devos K.M."/>
            <person name="Bennetzen J.L."/>
            <person name="Unver T."/>
            <person name="Budak H."/>
            <person name="Gulick P.J."/>
            <person name="Galiba G."/>
            <person name="Kalapos B."/>
            <person name="Nelson D.R."/>
            <person name="Li P."/>
            <person name="You F.M."/>
            <person name="Luo M.C."/>
            <person name="Dvorak J."/>
        </authorList>
    </citation>
    <scope>NUCLEOTIDE SEQUENCE [LARGE SCALE GENOMIC DNA]</scope>
    <source>
        <strain evidence="2">cv. AL8/78</strain>
    </source>
</reference>
<reference evidence="2" key="3">
    <citation type="journal article" date="2017" name="Nature">
        <title>Genome sequence of the progenitor of the wheat D genome Aegilops tauschii.</title>
        <authorList>
            <person name="Luo M.C."/>
            <person name="Gu Y.Q."/>
            <person name="Puiu D."/>
            <person name="Wang H."/>
            <person name="Twardziok S.O."/>
            <person name="Deal K.R."/>
            <person name="Huo N."/>
            <person name="Zhu T."/>
            <person name="Wang L."/>
            <person name="Wang Y."/>
            <person name="McGuire P.E."/>
            <person name="Liu S."/>
            <person name="Long H."/>
            <person name="Ramasamy R.K."/>
            <person name="Rodriguez J.C."/>
            <person name="Van S.L."/>
            <person name="Yuan L."/>
            <person name="Wang Z."/>
            <person name="Xia Z."/>
            <person name="Xiao L."/>
            <person name="Anderson O.D."/>
            <person name="Ouyang S."/>
            <person name="Liang Y."/>
            <person name="Zimin A.V."/>
            <person name="Pertea G."/>
            <person name="Qi P."/>
            <person name="Bennetzen J.L."/>
            <person name="Dai X."/>
            <person name="Dawson M.W."/>
            <person name="Muller H.G."/>
            <person name="Kugler K."/>
            <person name="Rivarola-Duarte L."/>
            <person name="Spannagl M."/>
            <person name="Mayer K.F.X."/>
            <person name="Lu F.H."/>
            <person name="Bevan M.W."/>
            <person name="Leroy P."/>
            <person name="Li P."/>
            <person name="You F.M."/>
            <person name="Sun Q."/>
            <person name="Liu Z."/>
            <person name="Lyons E."/>
            <person name="Wicker T."/>
            <person name="Salzberg S.L."/>
            <person name="Devos K.M."/>
            <person name="Dvorak J."/>
        </authorList>
    </citation>
    <scope>NUCLEOTIDE SEQUENCE [LARGE SCALE GENOMIC DNA]</scope>
    <source>
        <strain evidence="2">cv. AL8/78</strain>
    </source>
</reference>
<name>A0A453L7V0_AEGTS</name>
<feature type="compositionally biased region" description="Basic and acidic residues" evidence="1">
    <location>
        <begin position="483"/>
        <end position="501"/>
    </location>
</feature>
<evidence type="ECO:0000256" key="1">
    <source>
        <dbReference type="SAM" id="MobiDB-lite"/>
    </source>
</evidence>
<evidence type="ECO:0000313" key="2">
    <source>
        <dbReference type="EnsemblPlants" id="AET5Gv20663400.1"/>
    </source>
</evidence>
<feature type="region of interest" description="Disordered" evidence="1">
    <location>
        <begin position="480"/>
        <end position="501"/>
    </location>
</feature>
<protein>
    <submittedName>
        <fullName evidence="2">Uncharacterized protein</fullName>
    </submittedName>
</protein>
<keyword evidence="3" id="KW-1185">Reference proteome</keyword>
<dbReference type="AlphaFoldDB" id="A0A453L7V0"/>
<dbReference type="Gramene" id="AET5Gv20663400.1">
    <property type="protein sequence ID" value="AET5Gv20663400.1"/>
    <property type="gene ID" value="AET5Gv20663400"/>
</dbReference>